<keyword evidence="7" id="KW-1185">Reference proteome</keyword>
<comment type="caution">
    <text evidence="6">The sequence shown here is derived from an EMBL/GenBank/DDBJ whole genome shotgun (WGS) entry which is preliminary data.</text>
</comment>
<evidence type="ECO:0000259" key="5">
    <source>
        <dbReference type="PROSITE" id="PS51296"/>
    </source>
</evidence>
<dbReference type="Proteomes" id="UP000247498">
    <property type="component" value="Unassembled WGS sequence"/>
</dbReference>
<evidence type="ECO:0000256" key="1">
    <source>
        <dbReference type="ARBA" id="ARBA00022714"/>
    </source>
</evidence>
<dbReference type="InterPro" id="IPR017941">
    <property type="entry name" value="Rieske_2Fe-2S"/>
</dbReference>
<dbReference type="PANTHER" id="PTHR21496:SF23">
    <property type="entry name" value="3-PHENYLPROPIONATE_CINNAMIC ACID DIOXYGENASE FERREDOXIN SUBUNIT"/>
    <property type="match status" value="1"/>
</dbReference>
<dbReference type="PANTHER" id="PTHR21496">
    <property type="entry name" value="FERREDOXIN-RELATED"/>
    <property type="match status" value="1"/>
</dbReference>
<accession>A0A2V0NRQ3</accession>
<evidence type="ECO:0000256" key="4">
    <source>
        <dbReference type="ARBA" id="ARBA00023014"/>
    </source>
</evidence>
<evidence type="ECO:0000313" key="6">
    <source>
        <dbReference type="EMBL" id="GBF90316.1"/>
    </source>
</evidence>
<dbReference type="AlphaFoldDB" id="A0A2V0NRQ3"/>
<dbReference type="Gene3D" id="2.102.10.10">
    <property type="entry name" value="Rieske [2Fe-2S] iron-sulphur domain"/>
    <property type="match status" value="1"/>
</dbReference>
<dbReference type="OrthoDB" id="423598at2759"/>
<organism evidence="6 7">
    <name type="scientific">Raphidocelis subcapitata</name>
    <dbReference type="NCBI Taxonomy" id="307507"/>
    <lineage>
        <taxon>Eukaryota</taxon>
        <taxon>Viridiplantae</taxon>
        <taxon>Chlorophyta</taxon>
        <taxon>core chlorophytes</taxon>
        <taxon>Chlorophyceae</taxon>
        <taxon>CS clade</taxon>
        <taxon>Sphaeropleales</taxon>
        <taxon>Selenastraceae</taxon>
        <taxon>Raphidocelis</taxon>
    </lineage>
</organism>
<dbReference type="SUPFAM" id="SSF50022">
    <property type="entry name" value="ISP domain"/>
    <property type="match status" value="1"/>
</dbReference>
<sequence>MLAKTAQRPAIAARGRGRASAVKVQAAWQKATTKTALTAAGGKLVAELGGQRVLIVDDGGSVYAVSNKCSHLGLPLQGKTALFTATIAQGCVVCPAHGTAFALDSGEVKGEWCPKFPQLPLVGKLGDKKPLPTFGCRVSEAGDVEVDV</sequence>
<dbReference type="GO" id="GO:0046872">
    <property type="term" value="F:metal ion binding"/>
    <property type="evidence" value="ECO:0007669"/>
    <property type="project" value="UniProtKB-KW"/>
</dbReference>
<dbReference type="EMBL" id="BDRX01000016">
    <property type="protein sequence ID" value="GBF90316.1"/>
    <property type="molecule type" value="Genomic_DNA"/>
</dbReference>
<feature type="domain" description="Rieske" evidence="5">
    <location>
        <begin position="28"/>
        <end position="110"/>
    </location>
</feature>
<dbReference type="STRING" id="307507.A0A2V0NRQ3"/>
<keyword evidence="4" id="KW-0411">Iron-sulfur</keyword>
<reference evidence="6 7" key="1">
    <citation type="journal article" date="2018" name="Sci. Rep.">
        <title>Raphidocelis subcapitata (=Pseudokirchneriella subcapitata) provides an insight into genome evolution and environmental adaptations in the Sphaeropleales.</title>
        <authorList>
            <person name="Suzuki S."/>
            <person name="Yamaguchi H."/>
            <person name="Nakajima N."/>
            <person name="Kawachi M."/>
        </authorList>
    </citation>
    <scope>NUCLEOTIDE SEQUENCE [LARGE SCALE GENOMIC DNA]</scope>
    <source>
        <strain evidence="6 7">NIES-35</strain>
    </source>
</reference>
<keyword evidence="3" id="KW-0408">Iron</keyword>
<evidence type="ECO:0000256" key="3">
    <source>
        <dbReference type="ARBA" id="ARBA00023004"/>
    </source>
</evidence>
<dbReference type="InParanoid" id="A0A2V0NRQ3"/>
<protein>
    <submittedName>
        <fullName evidence="6">Rieske ferredoxin</fullName>
    </submittedName>
</protein>
<dbReference type="InterPro" id="IPR036922">
    <property type="entry name" value="Rieske_2Fe-2S_sf"/>
</dbReference>
<dbReference type="Pfam" id="PF00355">
    <property type="entry name" value="Rieske"/>
    <property type="match status" value="1"/>
</dbReference>
<evidence type="ECO:0000313" key="7">
    <source>
        <dbReference type="Proteomes" id="UP000247498"/>
    </source>
</evidence>
<gene>
    <name evidence="6" type="ORF">Rsub_02422</name>
</gene>
<keyword evidence="2" id="KW-0479">Metal-binding</keyword>
<dbReference type="CDD" id="cd03467">
    <property type="entry name" value="Rieske"/>
    <property type="match status" value="1"/>
</dbReference>
<keyword evidence="1" id="KW-0001">2Fe-2S</keyword>
<dbReference type="PROSITE" id="PS51296">
    <property type="entry name" value="RIESKE"/>
    <property type="match status" value="1"/>
</dbReference>
<evidence type="ECO:0000256" key="2">
    <source>
        <dbReference type="ARBA" id="ARBA00022723"/>
    </source>
</evidence>
<name>A0A2V0NRQ3_9CHLO</name>
<dbReference type="GO" id="GO:0051537">
    <property type="term" value="F:2 iron, 2 sulfur cluster binding"/>
    <property type="evidence" value="ECO:0007669"/>
    <property type="project" value="UniProtKB-KW"/>
</dbReference>
<proteinExistence type="predicted"/>